<dbReference type="CDD" id="cd07487">
    <property type="entry name" value="Peptidases_S8_1"/>
    <property type="match status" value="1"/>
</dbReference>
<evidence type="ECO:0000256" key="3">
    <source>
        <dbReference type="ARBA" id="ARBA00022801"/>
    </source>
</evidence>
<dbReference type="InterPro" id="IPR023828">
    <property type="entry name" value="Peptidase_S8_Ser-AS"/>
</dbReference>
<evidence type="ECO:0000259" key="7">
    <source>
        <dbReference type="Pfam" id="PF00082"/>
    </source>
</evidence>
<keyword evidence="6" id="KW-0732">Signal</keyword>
<proteinExistence type="inferred from homology"/>
<dbReference type="InterPro" id="IPR000209">
    <property type="entry name" value="Peptidase_S8/S53_dom"/>
</dbReference>
<evidence type="ECO:0000256" key="6">
    <source>
        <dbReference type="SAM" id="SignalP"/>
    </source>
</evidence>
<gene>
    <name evidence="8" type="ORF">GCM10022242_33210</name>
</gene>
<feature type="chain" id="PRO_5045785563" description="Peptidase S8/S53 domain-containing protein" evidence="6">
    <location>
        <begin position="27"/>
        <end position="590"/>
    </location>
</feature>
<feature type="domain" description="Peptidase S8/S53" evidence="7">
    <location>
        <begin position="137"/>
        <end position="415"/>
    </location>
</feature>
<evidence type="ECO:0000313" key="8">
    <source>
        <dbReference type="EMBL" id="GAA3829192.1"/>
    </source>
</evidence>
<evidence type="ECO:0000256" key="2">
    <source>
        <dbReference type="ARBA" id="ARBA00022670"/>
    </source>
</evidence>
<dbReference type="InterPro" id="IPR050131">
    <property type="entry name" value="Peptidase_S8_subtilisin-like"/>
</dbReference>
<dbReference type="RefSeq" id="WP_344777499.1">
    <property type="nucleotide sequence ID" value="NZ_BAABAH010000014.1"/>
</dbReference>
<comment type="similarity">
    <text evidence="1 5">Belongs to the peptidase S8 family.</text>
</comment>
<feature type="active site" description="Charge relay system" evidence="5">
    <location>
        <position position="178"/>
    </location>
</feature>
<dbReference type="Gene3D" id="3.40.50.200">
    <property type="entry name" value="Peptidase S8/S53 domain"/>
    <property type="match status" value="1"/>
</dbReference>
<evidence type="ECO:0000256" key="1">
    <source>
        <dbReference type="ARBA" id="ARBA00011073"/>
    </source>
</evidence>
<feature type="signal peptide" evidence="6">
    <location>
        <begin position="1"/>
        <end position="26"/>
    </location>
</feature>
<dbReference type="PRINTS" id="PR00723">
    <property type="entry name" value="SUBTILISIN"/>
</dbReference>
<dbReference type="PROSITE" id="PS00137">
    <property type="entry name" value="SUBTILASE_HIS"/>
    <property type="match status" value="1"/>
</dbReference>
<keyword evidence="4 5" id="KW-0720">Serine protease</keyword>
<dbReference type="PROSITE" id="PS51892">
    <property type="entry name" value="SUBTILASE"/>
    <property type="match status" value="1"/>
</dbReference>
<dbReference type="InterPro" id="IPR022398">
    <property type="entry name" value="Peptidase_S8_His-AS"/>
</dbReference>
<dbReference type="PANTHER" id="PTHR43806:SF11">
    <property type="entry name" value="CEREVISIN-RELATED"/>
    <property type="match status" value="1"/>
</dbReference>
<keyword evidence="3 5" id="KW-0378">Hydrolase</keyword>
<sequence length="590" mass="59720">MRPQSRRLRATVPALLAAALSLVVVATPAESAQRSPAVSAHAETRTVIVTGSRQAVRDAKPMVSGFEGYQNLPIIHGFAADLTDQQVAALEATGLHVSDNAPVTVNDADWGAGSHDASAVYPQADGAPAAWASGVDGHGVGVAVIDTGISNTGDLAGRVVDGYDLSGEGSYATDSFGHGTFVAGIIAGSGVASGGAIKGVAPGVDLISLKVAGANGSSDVVRVITAIQWAVNHAAKDNIRVLNLSLGTDSTQNWRIDPLDAAVEGAWRSGMVVTVAAGNSGPGGISKPGDDPYVITVGATDDATTADPGDDTVAPFSSTGPTAAGIAKPDLVAPGAHVVSTRASGSSIDTQFPASRIAPVYFRGSGTSFAAPQAAGAVALLLQQRPDLTNNQVKAMLTGTAVPVPGAPATAQGAGRLNIAALLAAPAGAAANQGLLRSDGSGSLFSSEGSLVNAGAPTGDSAAWNSAAWNSAAWNSAAWNSAAWNSAAWNSAAWNTLNWNGYTWNALLWNSVAWSSAAWNAYEWAGAAWNGYDWHSAAWNSAAWNSAAWNSAAWNSAAWNSAAWNSAAWNSAAWNAGGWASTGFWSAAWN</sequence>
<dbReference type="PANTHER" id="PTHR43806">
    <property type="entry name" value="PEPTIDASE S8"/>
    <property type="match status" value="1"/>
</dbReference>
<dbReference type="InterPro" id="IPR036852">
    <property type="entry name" value="Peptidase_S8/S53_dom_sf"/>
</dbReference>
<keyword evidence="2 5" id="KW-0645">Protease</keyword>
<evidence type="ECO:0000313" key="9">
    <source>
        <dbReference type="Proteomes" id="UP001501821"/>
    </source>
</evidence>
<evidence type="ECO:0000256" key="4">
    <source>
        <dbReference type="ARBA" id="ARBA00022825"/>
    </source>
</evidence>
<keyword evidence="9" id="KW-1185">Reference proteome</keyword>
<dbReference type="InterPro" id="IPR015500">
    <property type="entry name" value="Peptidase_S8_subtilisin-rel"/>
</dbReference>
<comment type="caution">
    <text evidence="8">The sequence shown here is derived from an EMBL/GenBank/DDBJ whole genome shotgun (WGS) entry which is preliminary data.</text>
</comment>
<dbReference type="PROSITE" id="PS00138">
    <property type="entry name" value="SUBTILASE_SER"/>
    <property type="match status" value="1"/>
</dbReference>
<dbReference type="SUPFAM" id="SSF52743">
    <property type="entry name" value="Subtilisin-like"/>
    <property type="match status" value="1"/>
</dbReference>
<feature type="active site" description="Charge relay system" evidence="5">
    <location>
        <position position="146"/>
    </location>
</feature>
<reference evidence="9" key="1">
    <citation type="journal article" date="2019" name="Int. J. Syst. Evol. Microbiol.">
        <title>The Global Catalogue of Microorganisms (GCM) 10K type strain sequencing project: providing services to taxonomists for standard genome sequencing and annotation.</title>
        <authorList>
            <consortium name="The Broad Institute Genomics Platform"/>
            <consortium name="The Broad Institute Genome Sequencing Center for Infectious Disease"/>
            <person name="Wu L."/>
            <person name="Ma J."/>
        </authorList>
    </citation>
    <scope>NUCLEOTIDE SEQUENCE [LARGE SCALE GENOMIC DNA]</scope>
    <source>
        <strain evidence="9">JCM 16953</strain>
    </source>
</reference>
<dbReference type="EMBL" id="BAABAH010000014">
    <property type="protein sequence ID" value="GAA3829192.1"/>
    <property type="molecule type" value="Genomic_DNA"/>
</dbReference>
<dbReference type="Pfam" id="PF00082">
    <property type="entry name" value="Peptidase_S8"/>
    <property type="match status" value="1"/>
</dbReference>
<organism evidence="8 9">
    <name type="scientific">Nocardioides panacisoli</name>
    <dbReference type="NCBI Taxonomy" id="627624"/>
    <lineage>
        <taxon>Bacteria</taxon>
        <taxon>Bacillati</taxon>
        <taxon>Actinomycetota</taxon>
        <taxon>Actinomycetes</taxon>
        <taxon>Propionibacteriales</taxon>
        <taxon>Nocardioidaceae</taxon>
        <taxon>Nocardioides</taxon>
    </lineage>
</organism>
<name>A0ABP7IWY3_9ACTN</name>
<accession>A0ABP7IWY3</accession>
<evidence type="ECO:0000256" key="5">
    <source>
        <dbReference type="PROSITE-ProRule" id="PRU01240"/>
    </source>
</evidence>
<feature type="active site" description="Charge relay system" evidence="5">
    <location>
        <position position="368"/>
    </location>
</feature>
<dbReference type="Proteomes" id="UP001501821">
    <property type="component" value="Unassembled WGS sequence"/>
</dbReference>
<protein>
    <recommendedName>
        <fullName evidence="7">Peptidase S8/S53 domain-containing protein</fullName>
    </recommendedName>
</protein>